<keyword evidence="2" id="KW-0560">Oxidoreductase</keyword>
<dbReference type="GO" id="GO:0005829">
    <property type="term" value="C:cytosol"/>
    <property type="evidence" value="ECO:0007669"/>
    <property type="project" value="TreeGrafter"/>
</dbReference>
<dbReference type="Proteomes" id="UP000031866">
    <property type="component" value="Chromosome"/>
</dbReference>
<dbReference type="EMBL" id="CP010086">
    <property type="protein sequence ID" value="AJH00001.1"/>
    <property type="molecule type" value="Genomic_DNA"/>
</dbReference>
<dbReference type="InterPro" id="IPR003680">
    <property type="entry name" value="Flavodoxin_fold"/>
</dbReference>
<evidence type="ECO:0000256" key="1">
    <source>
        <dbReference type="ARBA" id="ARBA00006252"/>
    </source>
</evidence>
<evidence type="ECO:0000313" key="5">
    <source>
        <dbReference type="Proteomes" id="UP000031866"/>
    </source>
</evidence>
<dbReference type="PANTHER" id="PTHR10204:SF34">
    <property type="entry name" value="NAD(P)H DEHYDROGENASE [QUINONE] 1 ISOFORM 1"/>
    <property type="match status" value="1"/>
</dbReference>
<evidence type="ECO:0000259" key="3">
    <source>
        <dbReference type="Pfam" id="PF02525"/>
    </source>
</evidence>
<dbReference type="PANTHER" id="PTHR10204">
    <property type="entry name" value="NAD P H OXIDOREDUCTASE-RELATED"/>
    <property type="match status" value="1"/>
</dbReference>
<dbReference type="STRING" id="1520.LF65_03441"/>
<dbReference type="RefSeq" id="WP_041897470.1">
    <property type="nucleotide sequence ID" value="NZ_CP010086.2"/>
</dbReference>
<feature type="domain" description="Flavodoxin-like fold" evidence="3">
    <location>
        <begin position="1"/>
        <end position="187"/>
    </location>
</feature>
<evidence type="ECO:0000313" key="4">
    <source>
        <dbReference type="EMBL" id="AJH00001.1"/>
    </source>
</evidence>
<gene>
    <name evidence="4" type="ORF">LF65_03441</name>
</gene>
<dbReference type="InterPro" id="IPR051545">
    <property type="entry name" value="NAD(P)H_dehydrogenase_qn"/>
</dbReference>
<dbReference type="KEGG" id="cbei:LF65_03441"/>
<dbReference type="OrthoDB" id="9805976at2"/>
<sequence>MNHLVVFAHPNPKSFCKGIVDSIEKASKEKGDNVTVRNLYEIGFDPILKPADFEALQSGNTPQDIKTEQEHIKWADVVTFVYPVWWAGLPAILKGYVDRVLSYGFGYEYVDGAPKGLLTGKRALLLCTTGTSNEVYAENGMHNSMEQTTDIGIFNFCDIKVIGHRFFGAVPYVSDETRKDYLSEVEKIIKDKI</sequence>
<proteinExistence type="inferred from homology"/>
<dbReference type="Pfam" id="PF02525">
    <property type="entry name" value="Flavodoxin_2"/>
    <property type="match status" value="1"/>
</dbReference>
<evidence type="ECO:0000256" key="2">
    <source>
        <dbReference type="ARBA" id="ARBA00023002"/>
    </source>
</evidence>
<comment type="similarity">
    <text evidence="1">Belongs to the NAD(P)H dehydrogenase (quinone) family.</text>
</comment>
<name>A0A0B5QGA0_CLOBE</name>
<dbReference type="Gene3D" id="3.40.50.360">
    <property type="match status" value="1"/>
</dbReference>
<organism evidence="4 5">
    <name type="scientific">Clostridium beijerinckii</name>
    <name type="common">Clostridium MP</name>
    <dbReference type="NCBI Taxonomy" id="1520"/>
    <lineage>
        <taxon>Bacteria</taxon>
        <taxon>Bacillati</taxon>
        <taxon>Bacillota</taxon>
        <taxon>Clostridia</taxon>
        <taxon>Eubacteriales</taxon>
        <taxon>Clostridiaceae</taxon>
        <taxon>Clostridium</taxon>
    </lineage>
</organism>
<dbReference type="GO" id="GO:0003955">
    <property type="term" value="F:NAD(P)H dehydrogenase (quinone) activity"/>
    <property type="evidence" value="ECO:0007669"/>
    <property type="project" value="TreeGrafter"/>
</dbReference>
<accession>A0A0B5QGA0</accession>
<dbReference type="SUPFAM" id="SSF52218">
    <property type="entry name" value="Flavoproteins"/>
    <property type="match status" value="1"/>
</dbReference>
<protein>
    <submittedName>
        <fullName evidence="4">NAD(P)H dehydrogenase</fullName>
    </submittedName>
</protein>
<dbReference type="AlphaFoldDB" id="A0A0B5QGA0"/>
<reference evidence="5" key="1">
    <citation type="submission" date="2014-12" db="EMBL/GenBank/DDBJ databases">
        <title>Genome sequence of Clostridium beijerinckii strain 59B.</title>
        <authorList>
            <person name="Little G.T."/>
            <person name="Minton N.P."/>
        </authorList>
    </citation>
    <scope>NUCLEOTIDE SEQUENCE [LARGE SCALE GENOMIC DNA]</scope>
    <source>
        <strain evidence="5">59B</strain>
    </source>
</reference>
<dbReference type="InterPro" id="IPR029039">
    <property type="entry name" value="Flavoprotein-like_sf"/>
</dbReference>